<reference evidence="2 3" key="1">
    <citation type="journal article" date="2015" name="Appl. Environ. Microbiol.">
        <title>The Geoglobus acetivorans genome: Fe(III) reduction, acetate utilization, autotrophic growth, and degradation of aromatic compounds in a hyperthermophilic archaeon.</title>
        <authorList>
            <person name="Mardanov A.V."/>
            <person name="Slododkina G.B."/>
            <person name="Slobodkin A.I."/>
            <person name="Beletsky A.V."/>
            <person name="Gavrilov S.N."/>
            <person name="Kublanov I.V."/>
            <person name="Bonch-Osmolovskaya E.A."/>
            <person name="Skryabin K.G."/>
            <person name="Ravin N.V."/>
        </authorList>
    </citation>
    <scope>NUCLEOTIDE SEQUENCE [LARGE SCALE GENOMIC DNA]</scope>
    <source>
        <strain evidence="2 3">SBH6</strain>
    </source>
</reference>
<dbReference type="SUPFAM" id="SSF54637">
    <property type="entry name" value="Thioesterase/thiol ester dehydrase-isomerase"/>
    <property type="match status" value="1"/>
</dbReference>
<accession>A0A0A7GEA3</accession>
<dbReference type="PANTHER" id="PTHR42856">
    <property type="entry name" value="ACYL-COENZYME A THIOESTERASE PAAI"/>
    <property type="match status" value="1"/>
</dbReference>
<dbReference type="Proteomes" id="UP000030624">
    <property type="component" value="Chromosome"/>
</dbReference>
<dbReference type="KEGG" id="gac:GACE_1303"/>
<evidence type="ECO:0000313" key="3">
    <source>
        <dbReference type="Proteomes" id="UP000030624"/>
    </source>
</evidence>
<dbReference type="AlphaFoldDB" id="A0A0A7GEA3"/>
<dbReference type="EMBL" id="CP009552">
    <property type="protein sequence ID" value="AIY90344.1"/>
    <property type="molecule type" value="Genomic_DNA"/>
</dbReference>
<dbReference type="GeneID" id="24797884"/>
<dbReference type="InterPro" id="IPR006683">
    <property type="entry name" value="Thioestr_dom"/>
</dbReference>
<gene>
    <name evidence="2" type="ORF">GACE_1303</name>
</gene>
<dbReference type="Gene3D" id="3.10.129.10">
    <property type="entry name" value="Hotdog Thioesterase"/>
    <property type="match status" value="1"/>
</dbReference>
<evidence type="ECO:0000313" key="2">
    <source>
        <dbReference type="EMBL" id="AIY90344.1"/>
    </source>
</evidence>
<dbReference type="HOGENOM" id="CLU_124322_0_1_2"/>
<dbReference type="CDD" id="cd03443">
    <property type="entry name" value="PaaI_thioesterase"/>
    <property type="match status" value="1"/>
</dbReference>
<dbReference type="STRING" id="565033.GACE_1303"/>
<organism evidence="2 3">
    <name type="scientific">Geoglobus acetivorans</name>
    <dbReference type="NCBI Taxonomy" id="565033"/>
    <lineage>
        <taxon>Archaea</taxon>
        <taxon>Methanobacteriati</taxon>
        <taxon>Methanobacteriota</taxon>
        <taxon>Archaeoglobi</taxon>
        <taxon>Archaeoglobales</taxon>
        <taxon>Archaeoglobaceae</taxon>
        <taxon>Geoglobus</taxon>
    </lineage>
</organism>
<feature type="domain" description="Thioesterase" evidence="1">
    <location>
        <begin position="40"/>
        <end position="110"/>
    </location>
</feature>
<dbReference type="RefSeq" id="WP_048092098.1">
    <property type="nucleotide sequence ID" value="NZ_CP009552.1"/>
</dbReference>
<sequence length="127" mass="13890">MDVRTHKLADRELVGRVVEVGDGYARVVLKTTDSMAVDEHGLVHGGFTFGAADLAAMVAVNHPNVVLYRAEVRFTAPVRAGEEITAEATVTGVEGKKITVDVRAFTDKTVLEGLMYCYIPDRHVFEK</sequence>
<dbReference type="eggNOG" id="arCOG00777">
    <property type="taxonomic scope" value="Archaea"/>
</dbReference>
<dbReference type="InterPro" id="IPR029069">
    <property type="entry name" value="HotDog_dom_sf"/>
</dbReference>
<dbReference type="PANTHER" id="PTHR42856:SF1">
    <property type="entry name" value="ACYL-COENZYME A THIOESTERASE PAAI"/>
    <property type="match status" value="1"/>
</dbReference>
<dbReference type="Pfam" id="PF03061">
    <property type="entry name" value="4HBT"/>
    <property type="match status" value="1"/>
</dbReference>
<proteinExistence type="predicted"/>
<dbReference type="GO" id="GO:0016289">
    <property type="term" value="F:acyl-CoA hydrolase activity"/>
    <property type="evidence" value="ECO:0007669"/>
    <property type="project" value="TreeGrafter"/>
</dbReference>
<name>A0A0A7GEA3_GEOAI</name>
<dbReference type="InterPro" id="IPR052723">
    <property type="entry name" value="Acyl-CoA_thioesterase_PaaI"/>
</dbReference>
<protein>
    <submittedName>
        <fullName evidence="2">Thioesterase</fullName>
    </submittedName>
</protein>
<evidence type="ECO:0000259" key="1">
    <source>
        <dbReference type="Pfam" id="PF03061"/>
    </source>
</evidence>